<dbReference type="EMBL" id="BFCH01000032">
    <property type="protein sequence ID" value="GBG40365.1"/>
    <property type="molecule type" value="Genomic_DNA"/>
</dbReference>
<evidence type="ECO:0000313" key="7">
    <source>
        <dbReference type="Proteomes" id="UP000245060"/>
    </source>
</evidence>
<evidence type="ECO:0000313" key="8">
    <source>
        <dbReference type="Proteomes" id="UP001139505"/>
    </source>
</evidence>
<reference evidence="7" key="2">
    <citation type="submission" date="2018-04" db="EMBL/GenBank/DDBJ databases">
        <title>Draft genome sequence of Mycobacterium montefiorense isolated from Japanese black salamander.</title>
        <authorList>
            <person name="Fukano H."/>
            <person name="Yoshida M."/>
            <person name="Shimizu A."/>
            <person name="Iwao H."/>
            <person name="Kurata O."/>
            <person name="Katayama Y."/>
            <person name="Omatsu T."/>
            <person name="Mizutani T."/>
            <person name="Wada S."/>
            <person name="Hoshino Y."/>
        </authorList>
    </citation>
    <scope>NUCLEOTIDE SEQUENCE [LARGE SCALE GENOMIC DNA]</scope>
    <source>
        <strain evidence="7">BS</strain>
    </source>
</reference>
<dbReference type="CDD" id="cd03137">
    <property type="entry name" value="GATase1_AraC_1"/>
    <property type="match status" value="1"/>
</dbReference>
<dbReference type="AlphaFoldDB" id="A0AA37PQE8"/>
<reference evidence="6" key="4">
    <citation type="submission" date="2022-04" db="EMBL/GenBank/DDBJ databases">
        <authorList>
            <person name="Komine T."/>
            <person name="Fukano H."/>
            <person name="Wada S."/>
        </authorList>
    </citation>
    <scope>NUCLEOTIDE SEQUENCE</scope>
    <source>
        <strain evidence="6">NJB18185</strain>
    </source>
</reference>
<dbReference type="SUPFAM" id="SSF46689">
    <property type="entry name" value="Homeodomain-like"/>
    <property type="match status" value="2"/>
</dbReference>
<dbReference type="SUPFAM" id="SSF52317">
    <property type="entry name" value="Class I glutamine amidotransferase-like"/>
    <property type="match status" value="1"/>
</dbReference>
<dbReference type="InterPro" id="IPR002818">
    <property type="entry name" value="DJ-1/PfpI"/>
</dbReference>
<dbReference type="PROSITE" id="PS00041">
    <property type="entry name" value="HTH_ARAC_FAMILY_1"/>
    <property type="match status" value="1"/>
</dbReference>
<keyword evidence="3" id="KW-0804">Transcription</keyword>
<name>A0AA37PQE8_9MYCO</name>
<reference evidence="6" key="3">
    <citation type="journal article" date="2022" name="Microbiol. Resour. Announc.">
        <title>Draft Genome Sequences of Eight Mycobacterium montefiorense Strains Isolated from Salamanders in Captivity.</title>
        <authorList>
            <person name="Komine T."/>
            <person name="Ihara H."/>
            <person name="Fukano H."/>
            <person name="Hoshino Y."/>
            <person name="Kurata O."/>
            <person name="Wada S."/>
        </authorList>
    </citation>
    <scope>NUCLEOTIDE SEQUENCE</scope>
    <source>
        <strain evidence="6">NJB18185</strain>
    </source>
</reference>
<dbReference type="Pfam" id="PF12833">
    <property type="entry name" value="HTH_18"/>
    <property type="match status" value="1"/>
</dbReference>
<dbReference type="InterPro" id="IPR018060">
    <property type="entry name" value="HTH_AraC"/>
</dbReference>
<dbReference type="GO" id="GO:0043565">
    <property type="term" value="F:sequence-specific DNA binding"/>
    <property type="evidence" value="ECO:0007669"/>
    <property type="project" value="InterPro"/>
</dbReference>
<evidence type="ECO:0000313" key="5">
    <source>
        <dbReference type="EMBL" id="GBG40365.1"/>
    </source>
</evidence>
<dbReference type="Gene3D" id="1.10.10.60">
    <property type="entry name" value="Homeodomain-like"/>
    <property type="match status" value="1"/>
</dbReference>
<evidence type="ECO:0000256" key="3">
    <source>
        <dbReference type="ARBA" id="ARBA00023163"/>
    </source>
</evidence>
<sequence>MSRDPLAIAVVIFDQAPIFETSVPISVFGMDRSASGAPKFRLLPVAGEPGPLTTTAGLVLDAPHGLEALAEAAVIVLPSWRDICEKPPEETLTAIRAAHADGAIIVSFCLGGFVLAAAGLLDDRKAATHWFYAPSLAAMYPRVSVDPDILFIDDGDIVTGAGTGAALDACLHLVTRLWGAKASAAIARRMAMPPRRRGDLPQFADGALPVPKPEAELADVMAYAVEHIAEPVDVDDLARRAMMSRRTFDRRFRGVAGVSALRWLLYQRVLLSQRLLEESELSIDDIARRAGFRNGITLRRHFRRQVGINPLRYRMKFRPRAQTTSEATEAQHV</sequence>
<keyword evidence="7" id="KW-1185">Reference proteome</keyword>
<dbReference type="PANTHER" id="PTHR43130:SF3">
    <property type="entry name" value="HTH-TYPE TRANSCRIPTIONAL REGULATOR RV1931C"/>
    <property type="match status" value="1"/>
</dbReference>
<dbReference type="SMART" id="SM00342">
    <property type="entry name" value="HTH_ARAC"/>
    <property type="match status" value="1"/>
</dbReference>
<dbReference type="InterPro" id="IPR029062">
    <property type="entry name" value="Class_I_gatase-like"/>
</dbReference>
<dbReference type="InterPro" id="IPR018062">
    <property type="entry name" value="HTH_AraC-typ_CS"/>
</dbReference>
<dbReference type="EMBL" id="BQYH01000033">
    <property type="protein sequence ID" value="GKU74342.1"/>
    <property type="molecule type" value="Genomic_DNA"/>
</dbReference>
<organism evidence="6 8">
    <name type="scientific">Mycobacterium montefiorense</name>
    <dbReference type="NCBI Taxonomy" id="154654"/>
    <lineage>
        <taxon>Bacteria</taxon>
        <taxon>Bacillati</taxon>
        <taxon>Actinomycetota</taxon>
        <taxon>Actinomycetes</taxon>
        <taxon>Mycobacteriales</taxon>
        <taxon>Mycobacteriaceae</taxon>
        <taxon>Mycobacterium</taxon>
        <taxon>Mycobacterium simiae complex</taxon>
    </lineage>
</organism>
<feature type="domain" description="HTH araC/xylS-type" evidence="4">
    <location>
        <begin position="218"/>
        <end position="316"/>
    </location>
</feature>
<dbReference type="Proteomes" id="UP001139505">
    <property type="component" value="Unassembled WGS sequence"/>
</dbReference>
<dbReference type="RefSeq" id="WP_108925909.1">
    <property type="nucleotide sequence ID" value="NZ_BFCH01000032.1"/>
</dbReference>
<keyword evidence="1" id="KW-0805">Transcription regulation</keyword>
<dbReference type="Pfam" id="PF01965">
    <property type="entry name" value="DJ-1_PfpI"/>
    <property type="match status" value="1"/>
</dbReference>
<evidence type="ECO:0000313" key="6">
    <source>
        <dbReference type="EMBL" id="GKU74342.1"/>
    </source>
</evidence>
<dbReference type="PANTHER" id="PTHR43130">
    <property type="entry name" value="ARAC-FAMILY TRANSCRIPTIONAL REGULATOR"/>
    <property type="match status" value="1"/>
</dbReference>
<proteinExistence type="predicted"/>
<dbReference type="Gene3D" id="3.40.50.880">
    <property type="match status" value="1"/>
</dbReference>
<evidence type="ECO:0000256" key="2">
    <source>
        <dbReference type="ARBA" id="ARBA00023125"/>
    </source>
</evidence>
<dbReference type="PROSITE" id="PS01124">
    <property type="entry name" value="HTH_ARAC_FAMILY_2"/>
    <property type="match status" value="1"/>
</dbReference>
<evidence type="ECO:0000259" key="4">
    <source>
        <dbReference type="PROSITE" id="PS01124"/>
    </source>
</evidence>
<comment type="caution">
    <text evidence="6">The sequence shown here is derived from an EMBL/GenBank/DDBJ whole genome shotgun (WGS) entry which is preliminary data.</text>
</comment>
<protein>
    <submittedName>
        <fullName evidence="6">AraC family transcriptional regulator</fullName>
    </submittedName>
</protein>
<keyword evidence="2" id="KW-0238">DNA-binding</keyword>
<dbReference type="InterPro" id="IPR009057">
    <property type="entry name" value="Homeodomain-like_sf"/>
</dbReference>
<evidence type="ECO:0000256" key="1">
    <source>
        <dbReference type="ARBA" id="ARBA00023015"/>
    </source>
</evidence>
<reference evidence="5" key="1">
    <citation type="journal article" date="2018" name="Genome Announc.">
        <title>Draft Genome Sequence of Mycobacterium montefiorense Isolated from Japanese Black Salamander (Hynobius nigrescens).</title>
        <authorList>
            <person name="Fukano H."/>
            <person name="Yoshida M."/>
            <person name="Shimizu A."/>
            <person name="Iwao H."/>
            <person name="Katayama Y."/>
            <person name="Omatsu T."/>
            <person name="Mizutani T."/>
            <person name="Kurata O."/>
            <person name="Wada S."/>
            <person name="Hoshino Y."/>
        </authorList>
    </citation>
    <scope>NUCLEOTIDE SEQUENCE</scope>
    <source>
        <strain evidence="5">BS</strain>
    </source>
</reference>
<dbReference type="InterPro" id="IPR052158">
    <property type="entry name" value="INH-QAR"/>
</dbReference>
<dbReference type="Proteomes" id="UP000245060">
    <property type="component" value="Unassembled WGS sequence"/>
</dbReference>
<accession>A0AA37PQE8</accession>
<gene>
    <name evidence="5" type="ORF">MmonteBS_47370</name>
    <name evidence="6" type="ORF">NJB18185_41130</name>
</gene>
<dbReference type="GO" id="GO:0003700">
    <property type="term" value="F:DNA-binding transcription factor activity"/>
    <property type="evidence" value="ECO:0007669"/>
    <property type="project" value="InterPro"/>
</dbReference>